<comment type="caution">
    <text evidence="2">The sequence shown here is derived from an EMBL/GenBank/DDBJ whole genome shotgun (WGS) entry which is preliminary data.</text>
</comment>
<name>A0A7J0G2U3_9ERIC</name>
<organism evidence="2 3">
    <name type="scientific">Actinidia rufa</name>
    <dbReference type="NCBI Taxonomy" id="165716"/>
    <lineage>
        <taxon>Eukaryota</taxon>
        <taxon>Viridiplantae</taxon>
        <taxon>Streptophyta</taxon>
        <taxon>Embryophyta</taxon>
        <taxon>Tracheophyta</taxon>
        <taxon>Spermatophyta</taxon>
        <taxon>Magnoliopsida</taxon>
        <taxon>eudicotyledons</taxon>
        <taxon>Gunneridae</taxon>
        <taxon>Pentapetalae</taxon>
        <taxon>asterids</taxon>
        <taxon>Ericales</taxon>
        <taxon>Actinidiaceae</taxon>
        <taxon>Actinidia</taxon>
    </lineage>
</organism>
<evidence type="ECO:0008006" key="4">
    <source>
        <dbReference type="Google" id="ProtNLM"/>
    </source>
</evidence>
<keyword evidence="3" id="KW-1185">Reference proteome</keyword>
<evidence type="ECO:0000256" key="1">
    <source>
        <dbReference type="SAM" id="MobiDB-lite"/>
    </source>
</evidence>
<reference evidence="2 3" key="1">
    <citation type="submission" date="2019-07" db="EMBL/GenBank/DDBJ databases">
        <title>De Novo Assembly of kiwifruit Actinidia rufa.</title>
        <authorList>
            <person name="Sugita-Konishi S."/>
            <person name="Sato K."/>
            <person name="Mori E."/>
            <person name="Abe Y."/>
            <person name="Kisaki G."/>
            <person name="Hamano K."/>
            <person name="Suezawa K."/>
            <person name="Otani M."/>
            <person name="Fukuda T."/>
            <person name="Manabe T."/>
            <person name="Gomi K."/>
            <person name="Tabuchi M."/>
            <person name="Akimitsu K."/>
            <person name="Kataoka I."/>
        </authorList>
    </citation>
    <scope>NUCLEOTIDE SEQUENCE [LARGE SCALE GENOMIC DNA]</scope>
    <source>
        <strain evidence="3">cv. Fuchu</strain>
    </source>
</reference>
<feature type="compositionally biased region" description="Gly residues" evidence="1">
    <location>
        <begin position="237"/>
        <end position="246"/>
    </location>
</feature>
<dbReference type="AlphaFoldDB" id="A0A7J0G2U3"/>
<dbReference type="OrthoDB" id="1914915at2759"/>
<proteinExistence type="predicted"/>
<dbReference type="EMBL" id="BJWL01000017">
    <property type="protein sequence ID" value="GFZ05089.1"/>
    <property type="molecule type" value="Genomic_DNA"/>
</dbReference>
<feature type="region of interest" description="Disordered" evidence="1">
    <location>
        <begin position="221"/>
        <end position="246"/>
    </location>
</feature>
<protein>
    <recommendedName>
        <fullName evidence="4">Protein FAR1-RELATED SEQUENCE</fullName>
    </recommendedName>
</protein>
<dbReference type="Proteomes" id="UP000585474">
    <property type="component" value="Unassembled WGS sequence"/>
</dbReference>
<accession>A0A7J0G2U3</accession>
<evidence type="ECO:0000313" key="3">
    <source>
        <dbReference type="Proteomes" id="UP000585474"/>
    </source>
</evidence>
<evidence type="ECO:0000313" key="2">
    <source>
        <dbReference type="EMBL" id="GFZ05089.1"/>
    </source>
</evidence>
<gene>
    <name evidence="2" type="ORF">Acr_17g0006610</name>
</gene>
<sequence>MVFHKRRVERVPEKYVLRRWRKDVKRVHTKVRINYDNSSSTIEARRHDNMCNLFSEVADLAEDCDEKYEKVTGRVRELKIELIESSVVCGSNVLLDTPNASSSLGEVAIPSKESRNILDPKVVTRKGRPPTTRKQGVVEKIYKKTKEQKHKTKEVVKNVEGNVFGTQESFVNVNSYQNYMSQFMWPNMTPPFSPSLCPTRAIFPNSMNQFFKMQTFPRPGSTGTQVWGGHSSLFETGGQGSGGDIS</sequence>